<dbReference type="EMBL" id="JELW01000024">
    <property type="protein sequence ID" value="EXU98736.1"/>
    <property type="molecule type" value="Genomic_DNA"/>
</dbReference>
<evidence type="ECO:0000313" key="3">
    <source>
        <dbReference type="EMBL" id="EXU98736.1"/>
    </source>
</evidence>
<dbReference type="InterPro" id="IPR011009">
    <property type="entry name" value="Kinase-like_dom_sf"/>
</dbReference>
<accession>A0A0A1URF6</accession>
<keyword evidence="3" id="KW-0808">Transferase</keyword>
<feature type="domain" description="Aminoglycoside phosphotransferase" evidence="2">
    <location>
        <begin position="46"/>
        <end position="243"/>
    </location>
</feature>
<dbReference type="HOGENOM" id="CLU_021768_3_2_1"/>
<reference evidence="3 4" key="1">
    <citation type="submission" date="2014-02" db="EMBL/GenBank/DDBJ databases">
        <title>The genome sequence of the entomopathogenic fungus Metarhizium robertsii ARSEF 2575.</title>
        <authorList>
            <person name="Giuliano Garisto Donzelli B."/>
            <person name="Roe B.A."/>
            <person name="Macmil S.L."/>
            <person name="Krasnoff S.B."/>
            <person name="Gibson D.M."/>
        </authorList>
    </citation>
    <scope>NUCLEOTIDE SEQUENCE [LARGE SCALE GENOMIC DNA]</scope>
    <source>
        <strain evidence="3 4">ARSEF 2575</strain>
    </source>
</reference>
<gene>
    <name evidence="3" type="ORF">X797_008210</name>
</gene>
<keyword evidence="3" id="KW-0418">Kinase</keyword>
<proteinExistence type="predicted"/>
<organism evidence="3 4">
    <name type="scientific">Metarhizium robertsii</name>
    <dbReference type="NCBI Taxonomy" id="568076"/>
    <lineage>
        <taxon>Eukaryota</taxon>
        <taxon>Fungi</taxon>
        <taxon>Dikarya</taxon>
        <taxon>Ascomycota</taxon>
        <taxon>Pezizomycotina</taxon>
        <taxon>Sordariomycetes</taxon>
        <taxon>Hypocreomycetidae</taxon>
        <taxon>Hypocreales</taxon>
        <taxon>Clavicipitaceae</taxon>
        <taxon>Metarhizium</taxon>
    </lineage>
</organism>
<dbReference type="GO" id="GO:0016301">
    <property type="term" value="F:kinase activity"/>
    <property type="evidence" value="ECO:0007669"/>
    <property type="project" value="UniProtKB-KW"/>
</dbReference>
<dbReference type="OrthoDB" id="8300194at2759"/>
<dbReference type="CDD" id="cd05120">
    <property type="entry name" value="APH_ChoK_like"/>
    <property type="match status" value="1"/>
</dbReference>
<feature type="chain" id="PRO_5005166773" evidence="1">
    <location>
        <begin position="19"/>
        <end position="310"/>
    </location>
</feature>
<evidence type="ECO:0000259" key="2">
    <source>
        <dbReference type="Pfam" id="PF01636"/>
    </source>
</evidence>
<dbReference type="SUPFAM" id="SSF56112">
    <property type="entry name" value="Protein kinase-like (PK-like)"/>
    <property type="match status" value="1"/>
</dbReference>
<dbReference type="PANTHER" id="PTHR21310:SF55">
    <property type="entry name" value="AMINOGLYCOSIDE PHOSPHOTRANSFERASE DOMAIN-CONTAINING PROTEIN"/>
    <property type="match status" value="1"/>
</dbReference>
<dbReference type="InterPro" id="IPR051678">
    <property type="entry name" value="AGP_Transferase"/>
</dbReference>
<evidence type="ECO:0000313" key="4">
    <source>
        <dbReference type="Proteomes" id="UP000030151"/>
    </source>
</evidence>
<sequence length="310" mass="35466">MGQSIGSLFPLRWRLWLGNLLFRPLGPFTYRVSWHRVIKGPCDPTEIEAMNYVAAHTTVPVPKIYAVHNEGHFTYIEMEFIRGETLEEAWNHLSKGQMTAVFEDLKNHLASLRALQPPKQGMVSSALQNPAFDCRIGFRFFGPVSHDDFHSLTRGHLIMEDVEPFLGPEVAKTHTGSYATYFTHADLAPRNIMVRNGRIAAIIDWGFAGWYPEYWEFTKVHYNLFFGQDVWVEYMRLILPGYETELAAERILWRRLPEPGTISGTFSNPHVHTKGSTPSAEWLRKRAGLKSKDLWSLALARGKYDTTVVA</sequence>
<comment type="caution">
    <text evidence="3">The sequence shown here is derived from an EMBL/GenBank/DDBJ whole genome shotgun (WGS) entry which is preliminary data.</text>
</comment>
<name>A0A0A1URF6_9HYPO</name>
<evidence type="ECO:0000256" key="1">
    <source>
        <dbReference type="SAM" id="SignalP"/>
    </source>
</evidence>
<protein>
    <submittedName>
        <fullName evidence="3">Aminoglycoside 3'-phosphotransferase/choline kinase domain protein</fullName>
    </submittedName>
</protein>
<feature type="signal peptide" evidence="1">
    <location>
        <begin position="1"/>
        <end position="18"/>
    </location>
</feature>
<dbReference type="InterPro" id="IPR002575">
    <property type="entry name" value="Aminoglycoside_PTrfase"/>
</dbReference>
<dbReference type="PANTHER" id="PTHR21310">
    <property type="entry name" value="AMINOGLYCOSIDE PHOSPHOTRANSFERASE-RELATED-RELATED"/>
    <property type="match status" value="1"/>
</dbReference>
<dbReference type="Gene3D" id="3.90.1200.10">
    <property type="match status" value="1"/>
</dbReference>
<dbReference type="Proteomes" id="UP000030151">
    <property type="component" value="Unassembled WGS sequence"/>
</dbReference>
<dbReference type="Pfam" id="PF01636">
    <property type="entry name" value="APH"/>
    <property type="match status" value="1"/>
</dbReference>
<keyword evidence="1" id="KW-0732">Signal</keyword>
<dbReference type="AlphaFoldDB" id="A0A0A1URF6"/>